<dbReference type="Pfam" id="PF00379">
    <property type="entry name" value="Chitin_bind_4"/>
    <property type="match status" value="2"/>
</dbReference>
<evidence type="ECO:0000313" key="6">
    <source>
        <dbReference type="RefSeq" id="XP_052743936.1"/>
    </source>
</evidence>
<evidence type="ECO:0000256" key="3">
    <source>
        <dbReference type="PROSITE-ProRule" id="PRU00497"/>
    </source>
</evidence>
<dbReference type="RefSeq" id="XP_052743936.1">
    <property type="nucleotide sequence ID" value="XM_052887976.1"/>
</dbReference>
<reference evidence="6" key="1">
    <citation type="submission" date="2025-08" db="UniProtKB">
        <authorList>
            <consortium name="RefSeq"/>
        </authorList>
    </citation>
    <scope>IDENTIFICATION</scope>
</reference>
<accession>A0ABM3LXY5</accession>
<feature type="compositionally biased region" description="Basic and acidic residues" evidence="4">
    <location>
        <begin position="901"/>
        <end position="912"/>
    </location>
</feature>
<evidence type="ECO:0000256" key="1">
    <source>
        <dbReference type="ARBA" id="ARBA00022460"/>
    </source>
</evidence>
<keyword evidence="2" id="KW-0732">Signal</keyword>
<proteinExistence type="predicted"/>
<protein>
    <submittedName>
        <fullName evidence="6">Uncharacterized protein LOC112050493</fullName>
    </submittedName>
</protein>
<name>A0ABM3LXY5_BICAN</name>
<dbReference type="PRINTS" id="PR00947">
    <property type="entry name" value="CUTICLE"/>
</dbReference>
<evidence type="ECO:0000313" key="5">
    <source>
        <dbReference type="Proteomes" id="UP001652582"/>
    </source>
</evidence>
<dbReference type="InterPro" id="IPR000618">
    <property type="entry name" value="Insect_cuticle"/>
</dbReference>
<evidence type="ECO:0000256" key="2">
    <source>
        <dbReference type="ARBA" id="ARBA00022729"/>
    </source>
</evidence>
<dbReference type="PROSITE" id="PS51155">
    <property type="entry name" value="CHIT_BIND_RR_2"/>
    <property type="match status" value="2"/>
</dbReference>
<organism evidence="5 6">
    <name type="scientific">Bicyclus anynana</name>
    <name type="common">Squinting bush brown butterfly</name>
    <dbReference type="NCBI Taxonomy" id="110368"/>
    <lineage>
        <taxon>Eukaryota</taxon>
        <taxon>Metazoa</taxon>
        <taxon>Ecdysozoa</taxon>
        <taxon>Arthropoda</taxon>
        <taxon>Hexapoda</taxon>
        <taxon>Insecta</taxon>
        <taxon>Pterygota</taxon>
        <taxon>Neoptera</taxon>
        <taxon>Endopterygota</taxon>
        <taxon>Lepidoptera</taxon>
        <taxon>Glossata</taxon>
        <taxon>Ditrysia</taxon>
        <taxon>Papilionoidea</taxon>
        <taxon>Nymphalidae</taxon>
        <taxon>Satyrinae</taxon>
        <taxon>Satyrini</taxon>
        <taxon>Mycalesina</taxon>
        <taxon>Bicyclus</taxon>
    </lineage>
</organism>
<feature type="compositionally biased region" description="Polar residues" evidence="4">
    <location>
        <begin position="553"/>
        <end position="576"/>
    </location>
</feature>
<feature type="region of interest" description="Disordered" evidence="4">
    <location>
        <begin position="901"/>
        <end position="930"/>
    </location>
</feature>
<keyword evidence="5" id="KW-1185">Reference proteome</keyword>
<dbReference type="PROSITE" id="PS00233">
    <property type="entry name" value="CHIT_BIND_RR_1"/>
    <property type="match status" value="2"/>
</dbReference>
<gene>
    <name evidence="6" type="primary">LOC112050493</name>
</gene>
<evidence type="ECO:0000256" key="4">
    <source>
        <dbReference type="SAM" id="MobiDB-lite"/>
    </source>
</evidence>
<sequence>MRPSSRSDEATEPRLILLLTTIAFSHGEKLDRTYLPPNPHVAAGSGVILQAPVSRPIVVLDNDELQRQTHEEIQRPVLTNVVEVQRPVVTNVVEVQRPVVTNVVEVQRPVVTNVVTESAAHNRPLDVVVEDSPAVNDVVRIGNRGNVYVQNANPVEYKEVHYPGPRYQVIEQRPERAQAALERNAAVLRQEYKSEGDAYAYAYDTENGIWAEENGVATHGVNAHGAYSYVGDDGVQYSMSYTADENGFQPHGDHIPVPPPIPEEILRSLEQNARDEAAGIYDDGSYDELKYGGDGVGNQQIGVISVVPSHPSTPVVIENHPSHPIHPSHPSTPVVIESHPSVPAVVEHHPSVPTVVEQVATNEDAVVVTNPLLPRFRNPGYRYPAILVNQKTYTPVLNTLIQEVTPTTVSKAYLPPVKRKAPADNRQSKANKKTVVVLRNRKPEYKRNGNKSYNSYYLHYREKKKPMVISKKKQVLLIIGVTFADKLDRTYLPPVGSAYSGGSPGAIRVPLELPKPESVIHDGKFTKSPELVIGIDRAGPNQVNNIFEEISTHRPQNYNNPPTKTTSSYFDQSSPLPKLQSISQSTPGIQKVDYISDPQKIQNFQPGPSILDDNNRAYLPPYSGKVDNKESVVDGKSSTPVINENHLSDDHKFIHPDSIINQHSSSLNPTSQPQNLISSTPSVKNLFPTMVHDNIPSGIYSSSVDPQNLNNVPIQITDKEYSALDNIRSHRPERVQAESDRQATIINYGQTLTPEGYAYGYDTSNGIHADEEGITTNGVKAKGSYSYIGDDGNVYQVDYTADENGFLPKGAHLPTAPPIPDAILKVIEQAAKDEEAGIYDDGSYNEEKYRTNKHQGYKSSNIINRGSYPAVKEMKMKIRDEIKSYEDSQITNEEEFKNNIETNKQNENHDDNIPYDSGLQNTDSPYLNKNNNQLLSQKQQYNINSDEPNNFGSTTPKLDVSLTSDKLDETNSQSMSGYEYFPPQSHDTDKIELFPTRFSGISADYDKLLEENKKEKVTAKPFLTPYVSRKDDEMTYFDEQENEENSENDPTRAGFIQENFKPIDKSTFGDDDIHSLEFTSGQQPYYEEKIRNPLVSDKDGYFYQNAKKPFIIVDSSTSYTSSTAAPTDFPSRISTTQHISVTPERDPSSYQTKTTTVFGTPSTKSPISLLPTQTIRPYFINEATSGYPDTYGKTDAFPKIIPTSSFGLGPGIVRSGMTYEPEANHRNVYVGPTSTEKVVGEDFTGPKQPQRFDPMTGYHY</sequence>
<dbReference type="InterPro" id="IPR031311">
    <property type="entry name" value="CHIT_BIND_RR_consensus"/>
</dbReference>
<feature type="region of interest" description="Disordered" evidence="4">
    <location>
        <begin position="551"/>
        <end position="576"/>
    </location>
</feature>
<dbReference type="Proteomes" id="UP001652582">
    <property type="component" value="Chromosome 20"/>
</dbReference>
<dbReference type="GeneID" id="112050493"/>
<feature type="region of interest" description="Disordered" evidence="4">
    <location>
        <begin position="1240"/>
        <end position="1260"/>
    </location>
</feature>
<keyword evidence="1 3" id="KW-0193">Cuticle</keyword>